<dbReference type="InParanoid" id="A0A3N1HN84"/>
<feature type="compositionally biased region" description="Low complexity" evidence="4">
    <location>
        <begin position="260"/>
        <end position="284"/>
    </location>
</feature>
<dbReference type="Pfam" id="PF00899">
    <property type="entry name" value="ThiF"/>
    <property type="match status" value="1"/>
</dbReference>
<dbReference type="InterPro" id="IPR000594">
    <property type="entry name" value="ThiF_NAD_FAD-bd"/>
</dbReference>
<dbReference type="Pfam" id="PF00581">
    <property type="entry name" value="Rhodanese"/>
    <property type="match status" value="1"/>
</dbReference>
<dbReference type="GO" id="GO:0008641">
    <property type="term" value="F:ubiquitin-like modifier activating enzyme activity"/>
    <property type="evidence" value="ECO:0007669"/>
    <property type="project" value="InterPro"/>
</dbReference>
<feature type="region of interest" description="Disordered" evidence="4">
    <location>
        <begin position="260"/>
        <end position="294"/>
    </location>
</feature>
<dbReference type="OrthoDB" id="9804286at2"/>
<dbReference type="EMBL" id="RJKN01000003">
    <property type="protein sequence ID" value="ROP43919.1"/>
    <property type="molecule type" value="Genomic_DNA"/>
</dbReference>
<dbReference type="GO" id="GO:0008146">
    <property type="term" value="F:sulfotransferase activity"/>
    <property type="evidence" value="ECO:0007669"/>
    <property type="project" value="TreeGrafter"/>
</dbReference>
<dbReference type="PANTHER" id="PTHR10953">
    <property type="entry name" value="UBIQUITIN-ACTIVATING ENZYME E1"/>
    <property type="match status" value="1"/>
</dbReference>
<feature type="domain" description="Rhodanese" evidence="5">
    <location>
        <begin position="311"/>
        <end position="405"/>
    </location>
</feature>
<dbReference type="GO" id="GO:0005524">
    <property type="term" value="F:ATP binding"/>
    <property type="evidence" value="ECO:0007669"/>
    <property type="project" value="UniProtKB-KW"/>
</dbReference>
<dbReference type="FunCoup" id="A0A3N1HN84">
    <property type="interactions" value="332"/>
</dbReference>
<evidence type="ECO:0000256" key="4">
    <source>
        <dbReference type="SAM" id="MobiDB-lite"/>
    </source>
</evidence>
<dbReference type="CDD" id="cd00757">
    <property type="entry name" value="ThiF_MoeB_HesA_family"/>
    <property type="match status" value="1"/>
</dbReference>
<proteinExistence type="predicted"/>
<comment type="caution">
    <text evidence="6">The sequence shown here is derived from an EMBL/GenBank/DDBJ whole genome shotgun (WGS) entry which is preliminary data.</text>
</comment>
<dbReference type="PROSITE" id="PS50206">
    <property type="entry name" value="RHODANESE_3"/>
    <property type="match status" value="1"/>
</dbReference>
<dbReference type="InterPro" id="IPR045886">
    <property type="entry name" value="ThiF/MoeB/HesA"/>
</dbReference>
<keyword evidence="2" id="KW-0547">Nucleotide-binding</keyword>
<keyword evidence="7" id="KW-1185">Reference proteome</keyword>
<protein>
    <submittedName>
        <fullName evidence="6">Adenylyltransferase/sulfurtransferase</fullName>
    </submittedName>
</protein>
<gene>
    <name evidence="6" type="ORF">EDC03_1516</name>
</gene>
<reference evidence="6 7" key="1">
    <citation type="journal article" date="2015" name="Stand. Genomic Sci.">
        <title>Genomic Encyclopedia of Bacterial and Archaeal Type Strains, Phase III: the genomes of soil and plant-associated and newly described type strains.</title>
        <authorList>
            <person name="Whitman W.B."/>
            <person name="Woyke T."/>
            <person name="Klenk H.P."/>
            <person name="Zhou Y."/>
            <person name="Lilburn T.G."/>
            <person name="Beck B.J."/>
            <person name="De Vos P."/>
            <person name="Vandamme P."/>
            <person name="Eisen J.A."/>
            <person name="Garrity G."/>
            <person name="Hugenholtz P."/>
            <person name="Kyrpides N.C."/>
        </authorList>
    </citation>
    <scope>NUCLEOTIDE SEQUENCE [LARGE SCALE GENOMIC DNA]</scope>
    <source>
        <strain evidence="6 7">CECT 7306</strain>
    </source>
</reference>
<dbReference type="RefSeq" id="WP_123379578.1">
    <property type="nucleotide sequence ID" value="NZ_RJKN01000003.1"/>
</dbReference>
<evidence type="ECO:0000256" key="2">
    <source>
        <dbReference type="ARBA" id="ARBA00022741"/>
    </source>
</evidence>
<dbReference type="PANTHER" id="PTHR10953:SF102">
    <property type="entry name" value="ADENYLYLTRANSFERASE AND SULFURTRANSFERASE MOCS3"/>
    <property type="match status" value="1"/>
</dbReference>
<organism evidence="6 7">
    <name type="scientific">Pseudokineococcus lusitanus</name>
    <dbReference type="NCBI Taxonomy" id="763993"/>
    <lineage>
        <taxon>Bacteria</taxon>
        <taxon>Bacillati</taxon>
        <taxon>Actinomycetota</taxon>
        <taxon>Actinomycetes</taxon>
        <taxon>Kineosporiales</taxon>
        <taxon>Kineosporiaceae</taxon>
        <taxon>Pseudokineococcus</taxon>
    </lineage>
</organism>
<dbReference type="SUPFAM" id="SSF69572">
    <property type="entry name" value="Activating enzymes of the ubiquitin-like proteins"/>
    <property type="match status" value="1"/>
</dbReference>
<dbReference type="Gene3D" id="3.40.50.720">
    <property type="entry name" value="NAD(P)-binding Rossmann-like Domain"/>
    <property type="match status" value="1"/>
</dbReference>
<evidence type="ECO:0000256" key="3">
    <source>
        <dbReference type="ARBA" id="ARBA00022840"/>
    </source>
</evidence>
<dbReference type="InterPro" id="IPR035985">
    <property type="entry name" value="Ubiquitin-activating_enz"/>
</dbReference>
<dbReference type="GO" id="GO:0016779">
    <property type="term" value="F:nucleotidyltransferase activity"/>
    <property type="evidence" value="ECO:0007669"/>
    <property type="project" value="UniProtKB-KW"/>
</dbReference>
<evidence type="ECO:0000256" key="1">
    <source>
        <dbReference type="ARBA" id="ARBA00022679"/>
    </source>
</evidence>
<dbReference type="SUPFAM" id="SSF52821">
    <property type="entry name" value="Rhodanese/Cell cycle control phosphatase"/>
    <property type="match status" value="1"/>
</dbReference>
<name>A0A3N1HN84_9ACTN</name>
<keyword evidence="1 6" id="KW-0808">Transferase</keyword>
<evidence type="ECO:0000313" key="7">
    <source>
        <dbReference type="Proteomes" id="UP000276232"/>
    </source>
</evidence>
<sequence>MSAPAPGAGGLPPLVAPVAALTPAQRRRAVRHLVLPGLGEEGQRRLAGARVLVVGAGGLGSPVLGYLAAAGVGRLGVVDDDVVAVSNLQRQLLHGTADVGEPKTASAARALAALDPGVEVVAHAERLADPDRVLELVRGYDLVVDGADNFPTRYLVADACEAAGVPEVWGSVLRWDGQVSVFWPGRGPGYRDLFPAPPPEGSVASCAEAGVLGAVCGLVGSVMATEVVKVLTGAGRPLVGRVAVLDGLAMTWREVPVRAGGRAAARPAGGGEEASPSSASPGAPRGDHGQVVPAARPPVEEVGPEELDDLVAAGTAVVDVRGRAERAAAPVPGGLGVDLHEMLAAPGRQPGALAPGGTLAGLDRDAPVVVCCATGVRSLLVAEQLQDSGFRHVRHLRGGVVAWLEQG</sequence>
<dbReference type="Proteomes" id="UP000276232">
    <property type="component" value="Unassembled WGS sequence"/>
</dbReference>
<keyword evidence="3" id="KW-0067">ATP-binding</keyword>
<dbReference type="FunFam" id="3.40.50.720:FF:000033">
    <property type="entry name" value="Adenylyltransferase and sulfurtransferase MOCS3"/>
    <property type="match status" value="1"/>
</dbReference>
<dbReference type="Gene3D" id="3.40.250.10">
    <property type="entry name" value="Rhodanese-like domain"/>
    <property type="match status" value="1"/>
</dbReference>
<evidence type="ECO:0000259" key="5">
    <source>
        <dbReference type="PROSITE" id="PS50206"/>
    </source>
</evidence>
<evidence type="ECO:0000313" key="6">
    <source>
        <dbReference type="EMBL" id="ROP43919.1"/>
    </source>
</evidence>
<dbReference type="GO" id="GO:0005829">
    <property type="term" value="C:cytosol"/>
    <property type="evidence" value="ECO:0007669"/>
    <property type="project" value="TreeGrafter"/>
</dbReference>
<dbReference type="AlphaFoldDB" id="A0A3N1HN84"/>
<dbReference type="CDD" id="cd00158">
    <property type="entry name" value="RHOD"/>
    <property type="match status" value="1"/>
</dbReference>
<dbReference type="SMART" id="SM00450">
    <property type="entry name" value="RHOD"/>
    <property type="match status" value="1"/>
</dbReference>
<dbReference type="InterPro" id="IPR036873">
    <property type="entry name" value="Rhodanese-like_dom_sf"/>
</dbReference>
<dbReference type="GO" id="GO:0004792">
    <property type="term" value="F:thiosulfate-cyanide sulfurtransferase activity"/>
    <property type="evidence" value="ECO:0007669"/>
    <property type="project" value="TreeGrafter"/>
</dbReference>
<accession>A0A3N1HN84</accession>
<keyword evidence="6" id="KW-0548">Nucleotidyltransferase</keyword>
<dbReference type="InterPro" id="IPR001763">
    <property type="entry name" value="Rhodanese-like_dom"/>
</dbReference>